<keyword evidence="1" id="KW-0732">Signal</keyword>
<organism evidence="2 3">
    <name type="scientific">Acidovorax lacteus</name>
    <dbReference type="NCBI Taxonomy" id="1924988"/>
    <lineage>
        <taxon>Bacteria</taxon>
        <taxon>Pseudomonadati</taxon>
        <taxon>Pseudomonadota</taxon>
        <taxon>Betaproteobacteria</taxon>
        <taxon>Burkholderiales</taxon>
        <taxon>Comamonadaceae</taxon>
        <taxon>Acidovorax</taxon>
    </lineage>
</organism>
<sequence length="198" mass="21387">MLFLRRPLLAALLTATVAVPALAQSSTCPAPDKPARVALENASFNVGTDGAPAQWVAKEHRVRGHYEFVADDKAPLTAPASARIRQVKPEDFGVLDQTLKVAPCWQGQRARLSGHLRTEDANGVGAGLVMQAVGPDGAIQTWNHMNDARVRGTQGWKRYQIELPIPANAERLRVGVMLEEQGTLWADDLALEIVTAAP</sequence>
<reference evidence="3" key="1">
    <citation type="journal article" date="2019" name="Int. J. Syst. Evol. Microbiol.">
        <title>The Global Catalogue of Microorganisms (GCM) 10K type strain sequencing project: providing services to taxonomists for standard genome sequencing and annotation.</title>
        <authorList>
            <consortium name="The Broad Institute Genomics Platform"/>
            <consortium name="The Broad Institute Genome Sequencing Center for Infectious Disease"/>
            <person name="Wu L."/>
            <person name="Ma J."/>
        </authorList>
    </citation>
    <scope>NUCLEOTIDE SEQUENCE [LARGE SCALE GENOMIC DNA]</scope>
    <source>
        <strain evidence="3">JCM 31890</strain>
    </source>
</reference>
<accession>A0ABP8LF14</accession>
<dbReference type="Proteomes" id="UP001501788">
    <property type="component" value="Unassembled WGS sequence"/>
</dbReference>
<evidence type="ECO:0000313" key="2">
    <source>
        <dbReference type="EMBL" id="GAA4427667.1"/>
    </source>
</evidence>
<comment type="caution">
    <text evidence="2">The sequence shown here is derived from an EMBL/GenBank/DDBJ whole genome shotgun (WGS) entry which is preliminary data.</text>
</comment>
<dbReference type="Gene3D" id="2.60.120.260">
    <property type="entry name" value="Galactose-binding domain-like"/>
    <property type="match status" value="1"/>
</dbReference>
<evidence type="ECO:0000256" key="1">
    <source>
        <dbReference type="SAM" id="SignalP"/>
    </source>
</evidence>
<name>A0ABP8LF14_9BURK</name>
<feature type="chain" id="PRO_5045628356" description="CBM11 domain-containing protein" evidence="1">
    <location>
        <begin position="24"/>
        <end position="198"/>
    </location>
</feature>
<evidence type="ECO:0000313" key="3">
    <source>
        <dbReference type="Proteomes" id="UP001501788"/>
    </source>
</evidence>
<dbReference type="EMBL" id="BAABEX010000029">
    <property type="protein sequence ID" value="GAA4427667.1"/>
    <property type="molecule type" value="Genomic_DNA"/>
</dbReference>
<keyword evidence="3" id="KW-1185">Reference proteome</keyword>
<feature type="signal peptide" evidence="1">
    <location>
        <begin position="1"/>
        <end position="23"/>
    </location>
</feature>
<gene>
    <name evidence="2" type="ORF">GCM10023090_25300</name>
</gene>
<proteinExistence type="predicted"/>
<evidence type="ECO:0008006" key="4">
    <source>
        <dbReference type="Google" id="ProtNLM"/>
    </source>
</evidence>
<dbReference type="RefSeq" id="WP_345065731.1">
    <property type="nucleotide sequence ID" value="NZ_BAABEX010000029.1"/>
</dbReference>
<protein>
    <recommendedName>
        <fullName evidence="4">CBM11 domain-containing protein</fullName>
    </recommendedName>
</protein>